<feature type="region of interest" description="Disordered" evidence="2">
    <location>
        <begin position="338"/>
        <end position="357"/>
    </location>
</feature>
<proteinExistence type="predicted"/>
<gene>
    <name evidence="3" type="ORF">M409DRAFT_23255</name>
</gene>
<dbReference type="EMBL" id="ML993596">
    <property type="protein sequence ID" value="KAF2166621.1"/>
    <property type="molecule type" value="Genomic_DNA"/>
</dbReference>
<reference evidence="3" key="1">
    <citation type="journal article" date="2020" name="Stud. Mycol.">
        <title>101 Dothideomycetes genomes: a test case for predicting lifestyles and emergence of pathogens.</title>
        <authorList>
            <person name="Haridas S."/>
            <person name="Albert R."/>
            <person name="Binder M."/>
            <person name="Bloem J."/>
            <person name="Labutti K."/>
            <person name="Salamov A."/>
            <person name="Andreopoulos B."/>
            <person name="Baker S."/>
            <person name="Barry K."/>
            <person name="Bills G."/>
            <person name="Bluhm B."/>
            <person name="Cannon C."/>
            <person name="Castanera R."/>
            <person name="Culley D."/>
            <person name="Daum C."/>
            <person name="Ezra D."/>
            <person name="Gonzalez J."/>
            <person name="Henrissat B."/>
            <person name="Kuo A."/>
            <person name="Liang C."/>
            <person name="Lipzen A."/>
            <person name="Lutzoni F."/>
            <person name="Magnuson J."/>
            <person name="Mondo S."/>
            <person name="Nolan M."/>
            <person name="Ohm R."/>
            <person name="Pangilinan J."/>
            <person name="Park H.-J."/>
            <person name="Ramirez L."/>
            <person name="Alfaro M."/>
            <person name="Sun H."/>
            <person name="Tritt A."/>
            <person name="Yoshinaga Y."/>
            <person name="Zwiers L.-H."/>
            <person name="Turgeon B."/>
            <person name="Goodwin S."/>
            <person name="Spatafora J."/>
            <person name="Crous P."/>
            <person name="Grigoriev I."/>
        </authorList>
    </citation>
    <scope>NUCLEOTIDE SEQUENCE</scope>
    <source>
        <strain evidence="3">ATCC 36951</strain>
    </source>
</reference>
<evidence type="ECO:0000256" key="1">
    <source>
        <dbReference type="SAM" id="Coils"/>
    </source>
</evidence>
<dbReference type="RefSeq" id="XP_033667510.1">
    <property type="nucleotide sequence ID" value="XM_033806703.1"/>
</dbReference>
<dbReference type="GO" id="GO:0006355">
    <property type="term" value="P:regulation of DNA-templated transcription"/>
    <property type="evidence" value="ECO:0007669"/>
    <property type="project" value="InterPro"/>
</dbReference>
<dbReference type="GeneID" id="54559975"/>
<evidence type="ECO:0008006" key="5">
    <source>
        <dbReference type="Google" id="ProtNLM"/>
    </source>
</evidence>
<feature type="region of interest" description="Disordered" evidence="2">
    <location>
        <begin position="302"/>
        <end position="329"/>
    </location>
</feature>
<sequence>MAELFGTAAGVLQVAEVGFNLATTLYKYASTVKGAERDIKRIARDVKLTSKVLERTHEQLKADQQAQLCTDDALVDLEDVLDGCREAFQEVDDALNKSMKPSSGKPVITLAEKLKWPLKQDKLEVLRANLEKLKTTLLLMLSVFAYGSKVQQTQAKRTDIKVELSLEKLQIQNLIQAKDEATSRYEELSAAFTKLEMRINDSAKMIPQSSGSSTGAEAISMLAKPGSSLVNARTVTPNALKSGSTESSAVSTRLKECASAVNKLTTSIDVATKRWESQRVLEHDNISQLLRDAEVRQRRNSIVSSVQQGIPDEESASQTPAPDATIPFYTTPQRRSFLPKRQQMEQESTPDPARSKAIAQQDEWLKMKEREAEEYEDRLFRVQKEICADADPDGSKPLFASLKKKSGQGVGALAPDASIPTTSARPKPAALKLETTTTAEYVWDDFADRRHRERWVEDTWDGPESWTAKQGSSGASTPIYGVDYGSRRNAASQSWDVENVEDLTIEAFDPREDCDLADGVNVELEREDEDDDGDSNMVDNLLRRWTKVSAVA</sequence>
<keyword evidence="1" id="KW-0175">Coiled coil</keyword>
<dbReference type="PANTHER" id="PTHR36167">
    <property type="entry name" value="C2H2 FINGER DOMAIN TRANSCRIPTION FACTOR (EUROFUNG)-RELATED"/>
    <property type="match status" value="1"/>
</dbReference>
<evidence type="ECO:0000313" key="4">
    <source>
        <dbReference type="Proteomes" id="UP000799537"/>
    </source>
</evidence>
<evidence type="ECO:0000313" key="3">
    <source>
        <dbReference type="EMBL" id="KAF2166621.1"/>
    </source>
</evidence>
<dbReference type="OrthoDB" id="5431013at2759"/>
<dbReference type="InterPro" id="IPR039327">
    <property type="entry name" value="CON7-like"/>
</dbReference>
<feature type="coiled-coil region" evidence="1">
    <location>
        <begin position="358"/>
        <end position="385"/>
    </location>
</feature>
<keyword evidence="4" id="KW-1185">Reference proteome</keyword>
<dbReference type="Proteomes" id="UP000799537">
    <property type="component" value="Unassembled WGS sequence"/>
</dbReference>
<accession>A0A6A6CHW3</accession>
<name>A0A6A6CHW3_ZASCE</name>
<feature type="coiled-coil region" evidence="1">
    <location>
        <begin position="171"/>
        <end position="198"/>
    </location>
</feature>
<protein>
    <recommendedName>
        <fullName evidence="5">Fungal N-terminal domain-containing protein</fullName>
    </recommendedName>
</protein>
<dbReference type="AlphaFoldDB" id="A0A6A6CHW3"/>
<evidence type="ECO:0000256" key="2">
    <source>
        <dbReference type="SAM" id="MobiDB-lite"/>
    </source>
</evidence>
<dbReference type="PANTHER" id="PTHR36167:SF4">
    <property type="entry name" value="FUNGAL N-TERMINAL DOMAIN-CONTAINING PROTEIN"/>
    <property type="match status" value="1"/>
</dbReference>
<organism evidence="3 4">
    <name type="scientific">Zasmidium cellare ATCC 36951</name>
    <dbReference type="NCBI Taxonomy" id="1080233"/>
    <lineage>
        <taxon>Eukaryota</taxon>
        <taxon>Fungi</taxon>
        <taxon>Dikarya</taxon>
        <taxon>Ascomycota</taxon>
        <taxon>Pezizomycotina</taxon>
        <taxon>Dothideomycetes</taxon>
        <taxon>Dothideomycetidae</taxon>
        <taxon>Mycosphaerellales</taxon>
        <taxon>Mycosphaerellaceae</taxon>
        <taxon>Zasmidium</taxon>
    </lineage>
</organism>